<dbReference type="AlphaFoldDB" id="A0AAD0RY82"/>
<protein>
    <submittedName>
        <fullName evidence="2">Uncharacterized protein</fullName>
    </submittedName>
</protein>
<reference evidence="2 3" key="1">
    <citation type="submission" date="2018-08" db="EMBL/GenBank/DDBJ databases">
        <title>Draft genome sequence of Pseudoalteromonas donghaensis HJ51.</title>
        <authorList>
            <person name="Oh J."/>
            <person name="Roh D."/>
        </authorList>
    </citation>
    <scope>NUCLEOTIDE SEQUENCE [LARGE SCALE GENOMIC DNA]</scope>
    <source>
        <strain evidence="2 3">HJ51</strain>
    </source>
</reference>
<dbReference type="Proteomes" id="UP000264605">
    <property type="component" value="Chromosome"/>
</dbReference>
<proteinExistence type="predicted"/>
<keyword evidence="1" id="KW-0812">Transmembrane</keyword>
<dbReference type="EMBL" id="CP032090">
    <property type="protein sequence ID" value="AXV64815.1"/>
    <property type="molecule type" value="Genomic_DNA"/>
</dbReference>
<name>A0AAD0RY82_9GAMM</name>
<keyword evidence="1" id="KW-1133">Transmembrane helix</keyword>
<dbReference type="KEGG" id="pdj:D0907_05700"/>
<feature type="transmembrane region" description="Helical" evidence="1">
    <location>
        <begin position="40"/>
        <end position="58"/>
    </location>
</feature>
<keyword evidence="1" id="KW-0472">Membrane</keyword>
<evidence type="ECO:0000313" key="3">
    <source>
        <dbReference type="Proteomes" id="UP000264605"/>
    </source>
</evidence>
<feature type="transmembrane region" description="Helical" evidence="1">
    <location>
        <begin position="12"/>
        <end position="34"/>
    </location>
</feature>
<organism evidence="2 3">
    <name type="scientific">Pseudoalteromonas lipolytica</name>
    <dbReference type="NCBI Taxonomy" id="570156"/>
    <lineage>
        <taxon>Bacteria</taxon>
        <taxon>Pseudomonadati</taxon>
        <taxon>Pseudomonadota</taxon>
        <taxon>Gammaproteobacteria</taxon>
        <taxon>Alteromonadales</taxon>
        <taxon>Pseudoalteromonadaceae</taxon>
        <taxon>Pseudoalteromonas</taxon>
    </lineage>
</organism>
<gene>
    <name evidence="2" type="ORF">D0907_05700</name>
</gene>
<sequence length="131" mass="13906">MSEQAHVGLSLVNKAPLGFIVSIIVAVIAGFLFAELEMSTLFYALAGGVACSLLLLGYWSGKGGVFFILGVLTPLALVVVSPLTTMAALLYLLSGFFSGFWLVLLGYKLATKKPSGEARLFVTIFAYCFAL</sequence>
<dbReference type="RefSeq" id="WP_118844138.1">
    <property type="nucleotide sequence ID" value="NZ_CP032090.1"/>
</dbReference>
<feature type="transmembrane region" description="Helical" evidence="1">
    <location>
        <begin position="89"/>
        <end position="110"/>
    </location>
</feature>
<dbReference type="GeneID" id="99504946"/>
<evidence type="ECO:0000256" key="1">
    <source>
        <dbReference type="SAM" id="Phobius"/>
    </source>
</evidence>
<feature type="transmembrane region" description="Helical" evidence="1">
    <location>
        <begin position="65"/>
        <end position="83"/>
    </location>
</feature>
<accession>A0AAD0RY82</accession>
<evidence type="ECO:0000313" key="2">
    <source>
        <dbReference type="EMBL" id="AXV64815.1"/>
    </source>
</evidence>